<evidence type="ECO:0000256" key="6">
    <source>
        <dbReference type="ARBA" id="ARBA00022989"/>
    </source>
</evidence>
<accession>A0A934NR80</accession>
<keyword evidence="11" id="KW-1185">Reference proteome</keyword>
<evidence type="ECO:0000256" key="8">
    <source>
        <dbReference type="SAM" id="Phobius"/>
    </source>
</evidence>
<feature type="transmembrane region" description="Helical" evidence="8">
    <location>
        <begin position="112"/>
        <end position="130"/>
    </location>
</feature>
<feature type="transmembrane region" description="Helical" evidence="8">
    <location>
        <begin position="301"/>
        <end position="319"/>
    </location>
</feature>
<feature type="transmembrane region" description="Helical" evidence="8">
    <location>
        <begin position="136"/>
        <end position="154"/>
    </location>
</feature>
<evidence type="ECO:0000256" key="4">
    <source>
        <dbReference type="ARBA" id="ARBA00022679"/>
    </source>
</evidence>
<feature type="domain" description="Glycosyltransferase RgtA/B/C/D-like" evidence="9">
    <location>
        <begin position="73"/>
        <end position="216"/>
    </location>
</feature>
<name>A0A934NR80_9NOCA</name>
<keyword evidence="6 8" id="KW-1133">Transmembrane helix</keyword>
<dbReference type="InterPro" id="IPR050297">
    <property type="entry name" value="LipidA_mod_glycosyltrf_83"/>
</dbReference>
<comment type="caution">
    <text evidence="10">The sequence shown here is derived from an EMBL/GenBank/DDBJ whole genome shotgun (WGS) entry which is preliminary data.</text>
</comment>
<keyword evidence="5 8" id="KW-0812">Transmembrane</keyword>
<feature type="transmembrane region" description="Helical" evidence="8">
    <location>
        <begin position="12"/>
        <end position="31"/>
    </location>
</feature>
<dbReference type="GO" id="GO:0016763">
    <property type="term" value="F:pentosyltransferase activity"/>
    <property type="evidence" value="ECO:0007669"/>
    <property type="project" value="TreeGrafter"/>
</dbReference>
<sequence>MRRSLQRADSRFVGPVAAFVFALVLGVLGSWRPSYWYDEAATVYVSSRPLPDLRRILEHQDAVHGLYDIGMHFWFRLFGNSEFSARFPSALAVGIAAAGVVVLGRLLVNDRVGLFAGVVFAILPRVTWAAVEARSYALTAAAAVWLTVVLVVALRGTRWSWWAGYAAGAAVTIVLFVDTATLVGAHLLTVAILSRKSLLRWLSAAAVGGLLALPAVVFIRGQSGQVDWIPPLDRHVVRSVLEYQWFVGAPVFAVATVVVVALAAPRIDRSLLAVAVPWAVVPTVALLLFSLLAEPIYLDRYLTFTTPAVALLVGGAIAAVSARVWVAPALAAVLLATAVPAYLAQRGTFSKPSEMDFSAVADFFETHGAPGDCVLFTNDSAWNPTSARVAMNIRPTAFDGVRDVGVGRSAVAEGWLWDENLTIPDADLTGCRVLWFVADADRDTARTIRHTSNEVWNLPPYRFDTSPEYRQLAERGFTIEERSPIHMSQVVRLQWRDG</sequence>
<dbReference type="GO" id="GO:0009103">
    <property type="term" value="P:lipopolysaccharide biosynthetic process"/>
    <property type="evidence" value="ECO:0007669"/>
    <property type="project" value="UniProtKB-ARBA"/>
</dbReference>
<evidence type="ECO:0000259" key="9">
    <source>
        <dbReference type="Pfam" id="PF13231"/>
    </source>
</evidence>
<dbReference type="PANTHER" id="PTHR33908">
    <property type="entry name" value="MANNOSYLTRANSFERASE YKCB-RELATED"/>
    <property type="match status" value="1"/>
</dbReference>
<dbReference type="AlphaFoldDB" id="A0A934NR80"/>
<evidence type="ECO:0000256" key="7">
    <source>
        <dbReference type="ARBA" id="ARBA00023136"/>
    </source>
</evidence>
<evidence type="ECO:0000256" key="3">
    <source>
        <dbReference type="ARBA" id="ARBA00022676"/>
    </source>
</evidence>
<keyword evidence="3" id="KW-0328">Glycosyltransferase</keyword>
<dbReference type="Proteomes" id="UP000655868">
    <property type="component" value="Unassembled WGS sequence"/>
</dbReference>
<organism evidence="10 11">
    <name type="scientific">Antrihabitans stalagmiti</name>
    <dbReference type="NCBI Taxonomy" id="2799499"/>
    <lineage>
        <taxon>Bacteria</taxon>
        <taxon>Bacillati</taxon>
        <taxon>Actinomycetota</taxon>
        <taxon>Actinomycetes</taxon>
        <taxon>Mycobacteriales</taxon>
        <taxon>Nocardiaceae</taxon>
        <taxon>Antrihabitans</taxon>
    </lineage>
</organism>
<keyword evidence="2" id="KW-1003">Cell membrane</keyword>
<dbReference type="GO" id="GO:0010041">
    <property type="term" value="P:response to iron(III) ion"/>
    <property type="evidence" value="ECO:0007669"/>
    <property type="project" value="TreeGrafter"/>
</dbReference>
<dbReference type="InterPro" id="IPR038731">
    <property type="entry name" value="RgtA/B/C-like"/>
</dbReference>
<dbReference type="GO" id="GO:0005886">
    <property type="term" value="C:plasma membrane"/>
    <property type="evidence" value="ECO:0007669"/>
    <property type="project" value="UniProtKB-SubCell"/>
</dbReference>
<evidence type="ECO:0000313" key="10">
    <source>
        <dbReference type="EMBL" id="MBJ8339984.1"/>
    </source>
</evidence>
<feature type="transmembrane region" description="Helical" evidence="8">
    <location>
        <begin position="240"/>
        <end position="264"/>
    </location>
</feature>
<dbReference type="PANTHER" id="PTHR33908:SF3">
    <property type="entry name" value="UNDECAPRENYL PHOSPHATE-ALPHA-4-AMINO-4-DEOXY-L-ARABINOSE ARABINOSYL TRANSFERASE"/>
    <property type="match status" value="1"/>
</dbReference>
<evidence type="ECO:0000256" key="1">
    <source>
        <dbReference type="ARBA" id="ARBA00004651"/>
    </source>
</evidence>
<comment type="subcellular location">
    <subcellularLocation>
        <location evidence="1">Cell membrane</location>
        <topology evidence="1">Multi-pass membrane protein</topology>
    </subcellularLocation>
</comment>
<feature type="transmembrane region" description="Helical" evidence="8">
    <location>
        <begin position="87"/>
        <end position="107"/>
    </location>
</feature>
<proteinExistence type="predicted"/>
<feature type="transmembrane region" description="Helical" evidence="8">
    <location>
        <begin position="198"/>
        <end position="219"/>
    </location>
</feature>
<feature type="transmembrane region" description="Helical" evidence="8">
    <location>
        <begin position="270"/>
        <end position="289"/>
    </location>
</feature>
<keyword evidence="4" id="KW-0808">Transferase</keyword>
<evidence type="ECO:0000256" key="2">
    <source>
        <dbReference type="ARBA" id="ARBA00022475"/>
    </source>
</evidence>
<reference evidence="10" key="1">
    <citation type="submission" date="2020-12" db="EMBL/GenBank/DDBJ databases">
        <title>Antrihabitans popcorni sp. nov. and Antrihabitans auranticaus sp. nov., isolated from a larva cave.</title>
        <authorList>
            <person name="Lee S.D."/>
            <person name="Kim I.S."/>
        </authorList>
    </citation>
    <scope>NUCLEOTIDE SEQUENCE</scope>
    <source>
        <strain evidence="10">YC3-6</strain>
    </source>
</reference>
<dbReference type="RefSeq" id="WP_199704754.1">
    <property type="nucleotide sequence ID" value="NZ_JAEMNV010000004.1"/>
</dbReference>
<evidence type="ECO:0000313" key="11">
    <source>
        <dbReference type="Proteomes" id="UP000655868"/>
    </source>
</evidence>
<dbReference type="Pfam" id="PF13231">
    <property type="entry name" value="PMT_2"/>
    <property type="match status" value="1"/>
</dbReference>
<feature type="transmembrane region" description="Helical" evidence="8">
    <location>
        <begin position="166"/>
        <end position="192"/>
    </location>
</feature>
<gene>
    <name evidence="10" type="ORF">JGU71_13890</name>
</gene>
<feature type="transmembrane region" description="Helical" evidence="8">
    <location>
        <begin position="325"/>
        <end position="344"/>
    </location>
</feature>
<evidence type="ECO:0000256" key="5">
    <source>
        <dbReference type="ARBA" id="ARBA00022692"/>
    </source>
</evidence>
<dbReference type="EMBL" id="JAEMNV010000004">
    <property type="protein sequence ID" value="MBJ8339984.1"/>
    <property type="molecule type" value="Genomic_DNA"/>
</dbReference>
<keyword evidence="7 8" id="KW-0472">Membrane</keyword>
<protein>
    <submittedName>
        <fullName evidence="10">Glycosyltransferase family 39 protein</fullName>
    </submittedName>
</protein>